<gene>
    <name evidence="9" type="ORF">LITE_LOCUS750</name>
</gene>
<dbReference type="EMBL" id="CAMGYJ010000002">
    <property type="protein sequence ID" value="CAI0375817.1"/>
    <property type="molecule type" value="Genomic_DNA"/>
</dbReference>
<keyword evidence="7" id="KW-0325">Glycoprotein</keyword>
<keyword evidence="6" id="KW-0472">Membrane</keyword>
<evidence type="ECO:0000256" key="4">
    <source>
        <dbReference type="ARBA" id="ARBA00022692"/>
    </source>
</evidence>
<dbReference type="PANTHER" id="PTHR20961">
    <property type="entry name" value="GLYCOSYLTRANSFERASE"/>
    <property type="match status" value="1"/>
</dbReference>
<keyword evidence="3" id="KW-0808">Transferase</keyword>
<keyword evidence="10" id="KW-1185">Reference proteome</keyword>
<dbReference type="GO" id="GO:0016763">
    <property type="term" value="F:pentosyltransferase activity"/>
    <property type="evidence" value="ECO:0007669"/>
    <property type="project" value="UniProtKB-ARBA"/>
</dbReference>
<dbReference type="Proteomes" id="UP001154282">
    <property type="component" value="Unassembled WGS sequence"/>
</dbReference>
<protein>
    <recommendedName>
        <fullName evidence="8">Glycosyltransferase 61 catalytic domain-containing protein</fullName>
    </recommendedName>
</protein>
<dbReference type="PANTHER" id="PTHR20961:SF38">
    <property type="entry name" value="PROTEIN O-LINKED-MANNOSE BETA-1,4-N-ACETYLGLUCOSAMINYLTRANSFERASE 2"/>
    <property type="match status" value="1"/>
</dbReference>
<evidence type="ECO:0000259" key="8">
    <source>
        <dbReference type="Pfam" id="PF04577"/>
    </source>
</evidence>
<evidence type="ECO:0000256" key="5">
    <source>
        <dbReference type="ARBA" id="ARBA00022989"/>
    </source>
</evidence>
<dbReference type="InterPro" id="IPR049625">
    <property type="entry name" value="Glyco_transf_61_cat"/>
</dbReference>
<evidence type="ECO:0000256" key="7">
    <source>
        <dbReference type="ARBA" id="ARBA00023180"/>
    </source>
</evidence>
<accession>A0AAV0GT46</accession>
<comment type="subcellular location">
    <subcellularLocation>
        <location evidence="1">Golgi apparatus membrane</location>
        <topology evidence="1">Single-pass type II membrane protein</topology>
    </subcellularLocation>
</comment>
<evidence type="ECO:0000256" key="1">
    <source>
        <dbReference type="ARBA" id="ARBA00004323"/>
    </source>
</evidence>
<evidence type="ECO:0000256" key="3">
    <source>
        <dbReference type="ARBA" id="ARBA00022679"/>
    </source>
</evidence>
<evidence type="ECO:0000313" key="9">
    <source>
        <dbReference type="EMBL" id="CAI0375817.1"/>
    </source>
</evidence>
<dbReference type="AlphaFoldDB" id="A0AAV0GT46"/>
<evidence type="ECO:0000313" key="10">
    <source>
        <dbReference type="Proteomes" id="UP001154282"/>
    </source>
</evidence>
<keyword evidence="5" id="KW-1133">Transmembrane helix</keyword>
<organism evidence="9 10">
    <name type="scientific">Linum tenue</name>
    <dbReference type="NCBI Taxonomy" id="586396"/>
    <lineage>
        <taxon>Eukaryota</taxon>
        <taxon>Viridiplantae</taxon>
        <taxon>Streptophyta</taxon>
        <taxon>Embryophyta</taxon>
        <taxon>Tracheophyta</taxon>
        <taxon>Spermatophyta</taxon>
        <taxon>Magnoliopsida</taxon>
        <taxon>eudicotyledons</taxon>
        <taxon>Gunneridae</taxon>
        <taxon>Pentapetalae</taxon>
        <taxon>rosids</taxon>
        <taxon>fabids</taxon>
        <taxon>Malpighiales</taxon>
        <taxon>Linaceae</taxon>
        <taxon>Linum</taxon>
    </lineage>
</organism>
<evidence type="ECO:0000256" key="6">
    <source>
        <dbReference type="ARBA" id="ARBA00023136"/>
    </source>
</evidence>
<reference evidence="9" key="1">
    <citation type="submission" date="2022-08" db="EMBL/GenBank/DDBJ databases">
        <authorList>
            <person name="Gutierrez-Valencia J."/>
        </authorList>
    </citation>
    <scope>NUCLEOTIDE SEQUENCE</scope>
</reference>
<keyword evidence="2" id="KW-0328">Glycosyltransferase</keyword>
<comment type="caution">
    <text evidence="9">The sequence shown here is derived from an EMBL/GenBank/DDBJ whole genome shotgun (WGS) entry which is preliminary data.</text>
</comment>
<keyword evidence="4" id="KW-0812">Transmembrane</keyword>
<dbReference type="Pfam" id="PF04577">
    <property type="entry name" value="Glyco_transf_61"/>
    <property type="match status" value="1"/>
</dbReference>
<dbReference type="InterPro" id="IPR007657">
    <property type="entry name" value="Glycosyltransferase_61"/>
</dbReference>
<evidence type="ECO:0000256" key="2">
    <source>
        <dbReference type="ARBA" id="ARBA00022676"/>
    </source>
</evidence>
<name>A0AAV0GT46_9ROSI</name>
<dbReference type="GO" id="GO:0000139">
    <property type="term" value="C:Golgi membrane"/>
    <property type="evidence" value="ECO:0007669"/>
    <property type="project" value="UniProtKB-SubCell"/>
</dbReference>
<sequence>MSRERRIETYDLMRCKARVHCNVSLGRRPTDDRGVPVIGMTLFLRTGARSFRNESAVIKVFREECGKVDGCRIQVAYSNNLTFCEQVKLMSSTDILVSPHGAQLTNMFLMDKNSSVMEFFPKGWLKVAGVGQFVYHWIASWSGMNHRGAWRDPDGNNCPFPEDDRRCMSVFKDGTIGVNETHFSQWAQSVLGEMKARKLEDAKMTANGNNFEHVPKTCHCG</sequence>
<feature type="domain" description="Glycosyltransferase 61 catalytic" evidence="8">
    <location>
        <begin position="45"/>
        <end position="117"/>
    </location>
</feature>
<proteinExistence type="predicted"/>